<dbReference type="Gene3D" id="3.40.50.720">
    <property type="entry name" value="NAD(P)-binding Rossmann-like Domain"/>
    <property type="match status" value="3"/>
</dbReference>
<dbReference type="CDD" id="cd05356">
    <property type="entry name" value="17beta-HSD1_like_SDR_c"/>
    <property type="match status" value="1"/>
</dbReference>
<dbReference type="SUPFAM" id="SSF51735">
    <property type="entry name" value="NAD(P)-binding Rossmann-fold domains"/>
    <property type="match status" value="2"/>
</dbReference>
<comment type="caution">
    <text evidence="5">The sequence shown here is derived from an EMBL/GenBank/DDBJ whole genome shotgun (WGS) entry which is preliminary data.</text>
</comment>
<dbReference type="Pfam" id="PF00106">
    <property type="entry name" value="adh_short"/>
    <property type="match status" value="2"/>
</dbReference>
<dbReference type="AlphaFoldDB" id="A0A0L7L725"/>
<evidence type="ECO:0000256" key="3">
    <source>
        <dbReference type="RuleBase" id="RU000363"/>
    </source>
</evidence>
<reference evidence="5 6" key="1">
    <citation type="journal article" date="2015" name="Genome Biol. Evol.">
        <title>The genome of winter moth (Operophtera brumata) provides a genomic perspective on sexual dimorphism and phenology.</title>
        <authorList>
            <person name="Derks M.F."/>
            <person name="Smit S."/>
            <person name="Salis L."/>
            <person name="Schijlen E."/>
            <person name="Bossers A."/>
            <person name="Mateman C."/>
            <person name="Pijl A.S."/>
            <person name="de Ridder D."/>
            <person name="Groenen M.A."/>
            <person name="Visser M.E."/>
            <person name="Megens H.J."/>
        </authorList>
    </citation>
    <scope>NUCLEOTIDE SEQUENCE [LARGE SCALE GENOMIC DNA]</scope>
    <source>
        <strain evidence="5">WM2013NL</strain>
        <tissue evidence="5">Head and thorax</tissue>
    </source>
</reference>
<evidence type="ECO:0000256" key="4">
    <source>
        <dbReference type="SAM" id="Phobius"/>
    </source>
</evidence>
<gene>
    <name evidence="5" type="ORF">OBRU01_14350</name>
</gene>
<name>A0A0L7L725_OPEBR</name>
<organism evidence="5 6">
    <name type="scientific">Operophtera brumata</name>
    <name type="common">Winter moth</name>
    <name type="synonym">Phalaena brumata</name>
    <dbReference type="NCBI Taxonomy" id="104452"/>
    <lineage>
        <taxon>Eukaryota</taxon>
        <taxon>Metazoa</taxon>
        <taxon>Ecdysozoa</taxon>
        <taxon>Arthropoda</taxon>
        <taxon>Hexapoda</taxon>
        <taxon>Insecta</taxon>
        <taxon>Pterygota</taxon>
        <taxon>Neoptera</taxon>
        <taxon>Endopterygota</taxon>
        <taxon>Lepidoptera</taxon>
        <taxon>Glossata</taxon>
        <taxon>Ditrysia</taxon>
        <taxon>Geometroidea</taxon>
        <taxon>Geometridae</taxon>
        <taxon>Larentiinae</taxon>
        <taxon>Operophtera</taxon>
    </lineage>
</organism>
<dbReference type="InterPro" id="IPR051019">
    <property type="entry name" value="VLCFA-Steroid_DH"/>
</dbReference>
<dbReference type="InterPro" id="IPR020904">
    <property type="entry name" value="Sc_DH/Rdtase_CS"/>
</dbReference>
<keyword evidence="4" id="KW-0812">Transmembrane</keyword>
<dbReference type="PRINTS" id="PR00080">
    <property type="entry name" value="SDRFAMILY"/>
</dbReference>
<dbReference type="PANTHER" id="PTHR43899">
    <property type="entry name" value="RH59310P"/>
    <property type="match status" value="1"/>
</dbReference>
<dbReference type="STRING" id="104452.A0A0L7L725"/>
<feature type="non-terminal residue" evidence="5">
    <location>
        <position position="425"/>
    </location>
</feature>
<dbReference type="GO" id="GO:0005783">
    <property type="term" value="C:endoplasmic reticulum"/>
    <property type="evidence" value="ECO:0007669"/>
    <property type="project" value="UniProtKB-SubCell"/>
</dbReference>
<dbReference type="SUPFAM" id="SSF48403">
    <property type="entry name" value="Ankyrin repeat"/>
    <property type="match status" value="1"/>
</dbReference>
<protein>
    <submittedName>
        <fullName evidence="5">Steroid dehydrogenase</fullName>
    </submittedName>
</protein>
<dbReference type="PRINTS" id="PR00081">
    <property type="entry name" value="GDHRDH"/>
</dbReference>
<evidence type="ECO:0000256" key="2">
    <source>
        <dbReference type="ARBA" id="ARBA00023002"/>
    </source>
</evidence>
<dbReference type="InterPro" id="IPR036770">
    <property type="entry name" value="Ankyrin_rpt-contain_sf"/>
</dbReference>
<evidence type="ECO:0000313" key="6">
    <source>
        <dbReference type="Proteomes" id="UP000037510"/>
    </source>
</evidence>
<keyword evidence="2" id="KW-0560">Oxidoreductase</keyword>
<dbReference type="InterPro" id="IPR002347">
    <property type="entry name" value="SDR_fam"/>
</dbReference>
<dbReference type="EMBL" id="JTDY01002606">
    <property type="protein sequence ID" value="KOB71111.1"/>
    <property type="molecule type" value="Genomic_DNA"/>
</dbReference>
<evidence type="ECO:0000313" key="5">
    <source>
        <dbReference type="EMBL" id="KOB71111.1"/>
    </source>
</evidence>
<accession>A0A0L7L725</accession>
<keyword evidence="4" id="KW-1133">Transmembrane helix</keyword>
<dbReference type="Proteomes" id="UP000037510">
    <property type="component" value="Unassembled WGS sequence"/>
</dbReference>
<proteinExistence type="inferred from homology"/>
<dbReference type="InterPro" id="IPR036291">
    <property type="entry name" value="NAD(P)-bd_dom_sf"/>
</dbReference>
<feature type="transmembrane region" description="Helical" evidence="4">
    <location>
        <begin position="392"/>
        <end position="413"/>
    </location>
</feature>
<keyword evidence="4" id="KW-0472">Membrane</keyword>
<sequence>MISSLIVIVLAILGAIFLAFWLLDSVWSVLELISSYLMPYFLPAEVQPLAIKFGPWAVVTGGTDGIGKQYAMELARRGINVAIISRNPDKLRAVAAEIGNKQYAMELARRGINVVIISRNPDKLRAVAAEIGNKQYAMELARHGINVLLISRNPDKLRAVAAEIGNKQYAMELARRGINVLIISRNPDKLRAVAAEIGNKQYAMELARRGINVLLISRSPDKLRAVAAEIVNNVGVQYDYPMPLNEVPPSKSWEIINVNVGAVTAMSRMVLPGMVARGKGALVNVSSGSELQPLPLMTVYAATKAYVESFTKAVREEYSSKGIHVQHLSPLFVSTKMNSFSNKLLEGSFLVPDAALYASHAVNTLGRDQYPVWWTCKIQEQIFRNLPDRTCWNWYICILALAAIVWTIVDYVLPLLDVVYNISYA</sequence>
<keyword evidence="6" id="KW-1185">Reference proteome</keyword>
<comment type="similarity">
    <text evidence="3">Belongs to the short-chain dehydrogenases/reductases (SDR) family.</text>
</comment>
<comment type="subcellular location">
    <subcellularLocation>
        <location evidence="1">Endoplasmic reticulum</location>
    </subcellularLocation>
</comment>
<dbReference type="GO" id="GO:0016491">
    <property type="term" value="F:oxidoreductase activity"/>
    <property type="evidence" value="ECO:0007669"/>
    <property type="project" value="UniProtKB-KW"/>
</dbReference>
<evidence type="ECO:0000256" key="1">
    <source>
        <dbReference type="ARBA" id="ARBA00004240"/>
    </source>
</evidence>
<dbReference type="PANTHER" id="PTHR43899:SF9">
    <property type="entry name" value="MIP25013P-RELATED"/>
    <property type="match status" value="1"/>
</dbReference>
<dbReference type="PROSITE" id="PS00061">
    <property type="entry name" value="ADH_SHORT"/>
    <property type="match status" value="1"/>
</dbReference>